<dbReference type="AlphaFoldDB" id="A0A0T9LXL0"/>
<evidence type="ECO:0000313" key="5">
    <source>
        <dbReference type="EMBL" id="CNF34849.1"/>
    </source>
</evidence>
<dbReference type="PANTHER" id="PTHR30363:SF44">
    <property type="entry name" value="AGA OPERON TRANSCRIPTIONAL REPRESSOR-RELATED"/>
    <property type="match status" value="1"/>
</dbReference>
<dbReference type="STRING" id="631.CH53_3404"/>
<dbReference type="PROSITE" id="PS00894">
    <property type="entry name" value="HTH_DEOR_1"/>
    <property type="match status" value="1"/>
</dbReference>
<evidence type="ECO:0000259" key="4">
    <source>
        <dbReference type="PROSITE" id="PS51000"/>
    </source>
</evidence>
<dbReference type="PANTHER" id="PTHR30363">
    <property type="entry name" value="HTH-TYPE TRANSCRIPTIONAL REGULATOR SRLR-RELATED"/>
    <property type="match status" value="1"/>
</dbReference>
<evidence type="ECO:0000313" key="6">
    <source>
        <dbReference type="Proteomes" id="UP000038750"/>
    </source>
</evidence>
<keyword evidence="2" id="KW-0238">DNA-binding</keyword>
<keyword evidence="1" id="KW-0805">Transcription regulation</keyword>
<dbReference type="InterPro" id="IPR036388">
    <property type="entry name" value="WH-like_DNA-bd_sf"/>
</dbReference>
<dbReference type="Gene3D" id="3.40.50.1360">
    <property type="match status" value="1"/>
</dbReference>
<dbReference type="GO" id="GO:0003700">
    <property type="term" value="F:DNA-binding transcription factor activity"/>
    <property type="evidence" value="ECO:0007669"/>
    <property type="project" value="InterPro"/>
</dbReference>
<dbReference type="SMART" id="SM00420">
    <property type="entry name" value="HTH_DEOR"/>
    <property type="match status" value="1"/>
</dbReference>
<dbReference type="GO" id="GO:0003677">
    <property type="term" value="F:DNA binding"/>
    <property type="evidence" value="ECO:0007669"/>
    <property type="project" value="UniProtKB-KW"/>
</dbReference>
<dbReference type="InterPro" id="IPR050313">
    <property type="entry name" value="Carb_Metab_HTH_regulators"/>
</dbReference>
<gene>
    <name evidence="5" type="primary">glcR_2</name>
    <name evidence="5" type="ORF">ERS008530_00977</name>
</gene>
<dbReference type="InterPro" id="IPR018356">
    <property type="entry name" value="Tscrpt_reg_HTH_DeoR_CS"/>
</dbReference>
<dbReference type="Pfam" id="PF00455">
    <property type="entry name" value="DeoRC"/>
    <property type="match status" value="1"/>
</dbReference>
<proteinExistence type="predicted"/>
<evidence type="ECO:0000256" key="1">
    <source>
        <dbReference type="ARBA" id="ARBA00023015"/>
    </source>
</evidence>
<dbReference type="InterPro" id="IPR036390">
    <property type="entry name" value="WH_DNA-bd_sf"/>
</dbReference>
<dbReference type="PRINTS" id="PR00037">
    <property type="entry name" value="HTHLACR"/>
</dbReference>
<evidence type="ECO:0000256" key="3">
    <source>
        <dbReference type="ARBA" id="ARBA00023163"/>
    </source>
</evidence>
<dbReference type="InterPro" id="IPR037171">
    <property type="entry name" value="NagB/RpiA_transferase-like"/>
</dbReference>
<dbReference type="SUPFAM" id="SSF46785">
    <property type="entry name" value="Winged helix' DNA-binding domain"/>
    <property type="match status" value="1"/>
</dbReference>
<feature type="domain" description="HTH deoR-type" evidence="4">
    <location>
        <begin position="42"/>
        <end position="97"/>
    </location>
</feature>
<protein>
    <submittedName>
        <fullName evidence="5">DeoR family regulatory protein</fullName>
    </submittedName>
</protein>
<organism evidence="5 6">
    <name type="scientific">Yersinia intermedia</name>
    <dbReference type="NCBI Taxonomy" id="631"/>
    <lineage>
        <taxon>Bacteria</taxon>
        <taxon>Pseudomonadati</taxon>
        <taxon>Pseudomonadota</taxon>
        <taxon>Gammaproteobacteria</taxon>
        <taxon>Enterobacterales</taxon>
        <taxon>Yersiniaceae</taxon>
        <taxon>Yersinia</taxon>
    </lineage>
</organism>
<name>A0A0T9LXL0_YERIN</name>
<dbReference type="SUPFAM" id="SSF100950">
    <property type="entry name" value="NagB/RpiA/CoA transferase-like"/>
    <property type="match status" value="1"/>
</dbReference>
<keyword evidence="3" id="KW-0804">Transcription</keyword>
<dbReference type="SMART" id="SM01134">
    <property type="entry name" value="DeoRC"/>
    <property type="match status" value="1"/>
</dbReference>
<dbReference type="InterPro" id="IPR014036">
    <property type="entry name" value="DeoR-like_C"/>
</dbReference>
<reference evidence="5 6" key="1">
    <citation type="submission" date="2015-03" db="EMBL/GenBank/DDBJ databases">
        <authorList>
            <person name="Murphy D."/>
        </authorList>
    </citation>
    <scope>NUCLEOTIDE SEQUENCE [LARGE SCALE GENOMIC DNA]</scope>
    <source>
        <strain evidence="5 6">BR165/97</strain>
    </source>
</reference>
<sequence length="292" mass="32491">MELLLPLINSGRCDGIAFCFIKLLRRMTLCIAQLRAAILMNQIKRKQFILEKLDSLGEVSVIGLSEELGVTSETIRRDLSYLEKSGEVTKVHGGAIKVQNIQEGSFAQRMDLNRQEKILIGQYAASLVTENDTLFIDSCTTTLIFASFLPLVKFTVFTNSSLIADQIKSKNNMAVVHVLGGEYNHTYKANLGIQTIEQMNDIHTDFTFVGVGGIDSDFGVMVKNLDEGRIAKKMLAMGRQKVILCDTSKFGQSGLMKISDINDIDIIVTDKKKNIHKQAIEAIYSDKIIYAN</sequence>
<dbReference type="Gene3D" id="1.10.10.10">
    <property type="entry name" value="Winged helix-like DNA-binding domain superfamily/Winged helix DNA-binding domain"/>
    <property type="match status" value="1"/>
</dbReference>
<accession>A0A0T9LXL0</accession>
<dbReference type="Pfam" id="PF08220">
    <property type="entry name" value="HTH_DeoR"/>
    <property type="match status" value="1"/>
</dbReference>
<dbReference type="EMBL" id="CPZJ01000003">
    <property type="protein sequence ID" value="CNF34849.1"/>
    <property type="molecule type" value="Genomic_DNA"/>
</dbReference>
<dbReference type="PROSITE" id="PS51000">
    <property type="entry name" value="HTH_DEOR_2"/>
    <property type="match status" value="1"/>
</dbReference>
<evidence type="ECO:0000256" key="2">
    <source>
        <dbReference type="ARBA" id="ARBA00023125"/>
    </source>
</evidence>
<dbReference type="InterPro" id="IPR001034">
    <property type="entry name" value="DeoR_HTH"/>
</dbReference>
<dbReference type="Proteomes" id="UP000038750">
    <property type="component" value="Unassembled WGS sequence"/>
</dbReference>
<dbReference type="eggNOG" id="COG1349">
    <property type="taxonomic scope" value="Bacteria"/>
</dbReference>